<reference evidence="2 3" key="1">
    <citation type="submission" date="2018-01" db="EMBL/GenBank/DDBJ databases">
        <title>Whole genome sequence of Melissococcus plutonius DAT561.</title>
        <authorList>
            <person name="Okumura K."/>
            <person name="Takamatsu D."/>
            <person name="Okura M."/>
        </authorList>
    </citation>
    <scope>NUCLEOTIDE SEQUENCE [LARGE SCALE GENOMIC DNA]</scope>
    <source>
        <strain evidence="2 3">DAT561</strain>
        <plasmid evidence="3">pmp1 dat561 dna</plasmid>
    </source>
</reference>
<keyword evidence="2" id="KW-0614">Plasmid</keyword>
<keyword evidence="1" id="KW-0472">Membrane</keyword>
<evidence type="ECO:0000313" key="2">
    <source>
        <dbReference type="EMBL" id="BBC61845.1"/>
    </source>
</evidence>
<dbReference type="RefSeq" id="WP_014868530.1">
    <property type="nucleotide sequence ID" value="NZ_AP018493.1"/>
</dbReference>
<proteinExistence type="predicted"/>
<gene>
    <name evidence="2" type="ORF">DAT561_p1145</name>
</gene>
<dbReference type="AlphaFoldDB" id="A0A2Z5Y4Q6"/>
<evidence type="ECO:0000313" key="3">
    <source>
        <dbReference type="Proteomes" id="UP000269226"/>
    </source>
</evidence>
<dbReference type="EMBL" id="AP018493">
    <property type="protein sequence ID" value="BBC61845.1"/>
    <property type="molecule type" value="Genomic_DNA"/>
</dbReference>
<feature type="transmembrane region" description="Helical" evidence="1">
    <location>
        <begin position="197"/>
        <end position="219"/>
    </location>
</feature>
<feature type="transmembrane region" description="Helical" evidence="1">
    <location>
        <begin position="325"/>
        <end position="347"/>
    </location>
</feature>
<geneLocation type="plasmid" evidence="3">
    <name>pmp1 dat561 dna</name>
</geneLocation>
<feature type="transmembrane region" description="Helical" evidence="1">
    <location>
        <begin position="97"/>
        <end position="130"/>
    </location>
</feature>
<sequence length="453" mass="51879">MVSLAWLQFKYSWKIWIFSLPVFITCAFVINICLTNFFNFSNSSLINNDMSSNTQLFFIPIIFGGIMIPIVLRNTVKEILSGLRKQNNIQIILGMTPEYLAILSGIELAIASILGTIGGSILSTPFAQFFYNFLVSTQGVQQFPLMTIRFSFQSFLITLVLITIVTLYSGYIRSRRTFYKIQKNIENIKLKNRDRFYCLKVIFMLFLNISIIIYFLSLLPERVGINFFGILSILLIFSEIISISLLINICGKIILLSFSKIFNIISNRFNLSLLNLATYSISEHYDTFKKIYIPITIISIFVSGFSSLLIDLPDGGDAGTRTSNMVVFLSAPILIVLANTICMMMLLQEKETFEIKQLFVLGLRPLDIFLKKEFEILIFSFTTLIISLTCNFVLSLMFVRITQLFNKTMIWVNIWFPSLLLSLAIFVLMSIVAIIKLINTKWDILDFNIDIDI</sequence>
<feature type="transmembrane region" description="Helical" evidence="1">
    <location>
        <begin position="225"/>
        <end position="250"/>
    </location>
</feature>
<name>A0A2Z5Y4Q6_9ENTE</name>
<feature type="transmembrane region" description="Helical" evidence="1">
    <location>
        <begin position="150"/>
        <end position="171"/>
    </location>
</feature>
<dbReference type="Proteomes" id="UP000269226">
    <property type="component" value="Plasmid pMP1"/>
</dbReference>
<accession>A0A2Z5Y4Q6</accession>
<keyword evidence="1" id="KW-1133">Transmembrane helix</keyword>
<feature type="transmembrane region" description="Helical" evidence="1">
    <location>
        <begin position="291"/>
        <end position="310"/>
    </location>
</feature>
<feature type="transmembrane region" description="Helical" evidence="1">
    <location>
        <begin position="15"/>
        <end position="37"/>
    </location>
</feature>
<dbReference type="GeneID" id="39499575"/>
<keyword evidence="1" id="KW-0812">Transmembrane</keyword>
<feature type="transmembrane region" description="Helical" evidence="1">
    <location>
        <begin position="414"/>
        <end position="435"/>
    </location>
</feature>
<feature type="transmembrane region" description="Helical" evidence="1">
    <location>
        <begin position="374"/>
        <end position="394"/>
    </location>
</feature>
<protein>
    <submittedName>
        <fullName evidence="2">Uncharacterized protein</fullName>
    </submittedName>
</protein>
<evidence type="ECO:0000256" key="1">
    <source>
        <dbReference type="SAM" id="Phobius"/>
    </source>
</evidence>
<organism evidence="2 3">
    <name type="scientific">Melissococcus plutonius</name>
    <dbReference type="NCBI Taxonomy" id="33970"/>
    <lineage>
        <taxon>Bacteria</taxon>
        <taxon>Bacillati</taxon>
        <taxon>Bacillota</taxon>
        <taxon>Bacilli</taxon>
        <taxon>Lactobacillales</taxon>
        <taxon>Enterococcaceae</taxon>
        <taxon>Melissococcus</taxon>
    </lineage>
</organism>
<feature type="transmembrane region" description="Helical" evidence="1">
    <location>
        <begin position="57"/>
        <end position="76"/>
    </location>
</feature>